<evidence type="ECO:0000313" key="3">
    <source>
        <dbReference type="EMBL" id="QRQ95307.1"/>
    </source>
</evidence>
<keyword evidence="1" id="KW-0560">Oxidoreductase</keyword>
<feature type="domain" description="Cysteine-rich" evidence="2">
    <location>
        <begin position="148"/>
        <end position="234"/>
    </location>
</feature>
<organism evidence="3 4">
    <name type="scientific">Cupriavidus oxalaticus</name>
    <dbReference type="NCBI Taxonomy" id="96344"/>
    <lineage>
        <taxon>Bacteria</taxon>
        <taxon>Pseudomonadati</taxon>
        <taxon>Pseudomonadota</taxon>
        <taxon>Betaproteobacteria</taxon>
        <taxon>Burkholderiales</taxon>
        <taxon>Burkholderiaceae</taxon>
        <taxon>Cupriavidus</taxon>
    </lineage>
</organism>
<dbReference type="Gene3D" id="1.20.1050.140">
    <property type="match status" value="1"/>
</dbReference>
<evidence type="ECO:0000259" key="2">
    <source>
        <dbReference type="Pfam" id="PF02754"/>
    </source>
</evidence>
<dbReference type="EMBL" id="CP069812">
    <property type="protein sequence ID" value="QRQ95307.1"/>
    <property type="molecule type" value="Genomic_DNA"/>
</dbReference>
<gene>
    <name evidence="3" type="ORF">JTE92_17770</name>
</gene>
<dbReference type="PANTHER" id="PTHR42947">
    <property type="entry name" value="COB--COM HETERODISULFIDE REDUCTASE SUBUNIT B 1"/>
    <property type="match status" value="1"/>
</dbReference>
<dbReference type="Gene3D" id="3.40.50.11810">
    <property type="match status" value="1"/>
</dbReference>
<dbReference type="InterPro" id="IPR004017">
    <property type="entry name" value="Cys_rich_dom"/>
</dbReference>
<accession>A0ABX7HY84</accession>
<evidence type="ECO:0000313" key="4">
    <source>
        <dbReference type="Proteomes" id="UP000623307"/>
    </source>
</evidence>
<dbReference type="PANTHER" id="PTHR42947:SF1">
    <property type="entry name" value="COB--COM HETERODISULFIDE REDUCTASE SUBUNIT B 1"/>
    <property type="match status" value="1"/>
</dbReference>
<dbReference type="Pfam" id="PF02754">
    <property type="entry name" value="CCG"/>
    <property type="match status" value="2"/>
</dbReference>
<sequence length="288" mass="31327">MMRFAYYPGCSAKASTRELDRAAHWLAEALRIELVELVDAGCCGSCEIKNLDPERHLLLNARILSLAATQNLEILTVCDTCQANLLQTSRLMRGDVGASVRIVRKLEGVGVRYPHTPITRHFLTIMMEEFGIERLRGLVTRSLQGVRVAPFACCHAFRGPGASPGARGYLDDAVRITGAEVVPVRLDSDCCGFHVLMSNEALSAKASGKFLSRCVDMGADCVVTSSPLCHTALDMFQRKAEAVTGRRLDVPVLHVEQLLGLAMGASPKTIGLDRHLVSARGLLDRLTV</sequence>
<dbReference type="Proteomes" id="UP000623307">
    <property type="component" value="Chromosome 2"/>
</dbReference>
<proteinExistence type="predicted"/>
<evidence type="ECO:0000256" key="1">
    <source>
        <dbReference type="ARBA" id="ARBA00023002"/>
    </source>
</evidence>
<reference evidence="3 4" key="1">
    <citation type="submission" date="2021-02" db="EMBL/GenBank/DDBJ databases">
        <title>Complete Genome Sequence of Cupriavidus oxalaticus Strain Ox1, a Soil Oxalate-Degrading Species.</title>
        <authorList>
            <person name="Palmieri F."/>
            <person name="Udriet P."/>
            <person name="Deuasquier M."/>
            <person name="Beaudoing E."/>
            <person name="Johnson S.L."/>
            <person name="Davenport K.W."/>
            <person name="Chain P.S."/>
            <person name="Bindschedler S."/>
            <person name="Junier P."/>
        </authorList>
    </citation>
    <scope>NUCLEOTIDE SEQUENCE [LARGE SCALE GENOMIC DNA]</scope>
    <source>
        <strain evidence="3 4">Ox1</strain>
    </source>
</reference>
<keyword evidence="4" id="KW-1185">Reference proteome</keyword>
<protein>
    <submittedName>
        <fullName evidence="3">CoB--CoM heterodisulfide reductase iron-sulfur subunit B family protein</fullName>
    </submittedName>
</protein>
<feature type="domain" description="Cysteine-rich" evidence="2">
    <location>
        <begin position="5"/>
        <end position="85"/>
    </location>
</feature>
<name>A0ABX7HY84_9BURK</name>
<dbReference type="InterPro" id="IPR051278">
    <property type="entry name" value="HdrB/HdrD_reductase"/>
</dbReference>